<evidence type="ECO:0000313" key="4">
    <source>
        <dbReference type="Proteomes" id="UP000182743"/>
    </source>
</evidence>
<feature type="region of interest" description="Disordered" evidence="1">
    <location>
        <begin position="30"/>
        <end position="135"/>
    </location>
</feature>
<feature type="compositionally biased region" description="Polar residues" evidence="1">
    <location>
        <begin position="67"/>
        <end position="79"/>
    </location>
</feature>
<sequence>MQKIFGYLAAALLILLALIGPAVYKQKITGSGQPGPDTTLTQPRAPSPGGSPATGGRPENTGDQKPLENQTPVSITTGKNIDGNAVTGGERAAAPAGSPGVTTASPQTGGAIASGVTGLAGNQANDKGAPAPPAAEGHRVHVAIVGMKGQLLFGPATVTVNKNNRWGLTALGVLEATGLKYSLAPGYGNFVQSIAGQANKGMCGWMYKVNDEAPMVAASEKNVNPGDKVIWWYSESLNNAGPTWEGLKEAAP</sequence>
<name>A0A1J5JGK0_NEOTH</name>
<protein>
    <recommendedName>
        <fullName evidence="2">Transcobalamin-like C-terminal domain-containing protein</fullName>
    </recommendedName>
</protein>
<feature type="compositionally biased region" description="Low complexity" evidence="1">
    <location>
        <begin position="43"/>
        <end position="58"/>
    </location>
</feature>
<dbReference type="Pfam" id="PF14478">
    <property type="entry name" value="DUF4430"/>
    <property type="match status" value="1"/>
</dbReference>
<dbReference type="Gene3D" id="2.170.130.30">
    <property type="match status" value="1"/>
</dbReference>
<reference evidence="3 4" key="1">
    <citation type="submission" date="2016-08" db="EMBL/GenBank/DDBJ databases">
        <title>Genome-based comparison of Moorella thermoacetic strains.</title>
        <authorList>
            <person name="Poehlein A."/>
            <person name="Bengelsdorf F.R."/>
            <person name="Esser C."/>
            <person name="Duerre P."/>
            <person name="Daniel R."/>
        </authorList>
    </citation>
    <scope>NUCLEOTIDE SEQUENCE [LARGE SCALE GENOMIC DNA]</scope>
    <source>
        <strain evidence="3 4">DSM 11768</strain>
    </source>
</reference>
<dbReference type="InterPro" id="IPR027954">
    <property type="entry name" value="Transcobalamin-like_C"/>
</dbReference>
<evidence type="ECO:0000256" key="1">
    <source>
        <dbReference type="SAM" id="MobiDB-lite"/>
    </source>
</evidence>
<dbReference type="EMBL" id="MIHH01000012">
    <property type="protein sequence ID" value="OIQ08301.1"/>
    <property type="molecule type" value="Genomic_DNA"/>
</dbReference>
<accession>A0A1J5JGK0</accession>
<evidence type="ECO:0000313" key="3">
    <source>
        <dbReference type="EMBL" id="OIQ08301.1"/>
    </source>
</evidence>
<dbReference type="AlphaFoldDB" id="A0A1J5JGK0"/>
<feature type="compositionally biased region" description="Polar residues" evidence="1">
    <location>
        <begin position="30"/>
        <end position="42"/>
    </location>
</feature>
<proteinExistence type="predicted"/>
<organism evidence="3 4">
    <name type="scientific">Neomoorella thermoacetica</name>
    <name type="common">Clostridium thermoaceticum</name>
    <dbReference type="NCBI Taxonomy" id="1525"/>
    <lineage>
        <taxon>Bacteria</taxon>
        <taxon>Bacillati</taxon>
        <taxon>Bacillota</taxon>
        <taxon>Clostridia</taxon>
        <taxon>Neomoorellales</taxon>
        <taxon>Neomoorellaceae</taxon>
        <taxon>Neomoorella</taxon>
    </lineage>
</organism>
<dbReference type="Proteomes" id="UP000182743">
    <property type="component" value="Unassembled WGS sequence"/>
</dbReference>
<comment type="caution">
    <text evidence="3">The sequence shown here is derived from an EMBL/GenBank/DDBJ whole genome shotgun (WGS) entry which is preliminary data.</text>
</comment>
<feature type="domain" description="Transcobalamin-like C-terminal" evidence="2">
    <location>
        <begin position="167"/>
        <end position="234"/>
    </location>
</feature>
<gene>
    <name evidence="3" type="ORF">MOOR_20200</name>
</gene>
<evidence type="ECO:0000259" key="2">
    <source>
        <dbReference type="Pfam" id="PF14478"/>
    </source>
</evidence>
<dbReference type="RefSeq" id="WP_071521184.1">
    <property type="nucleotide sequence ID" value="NZ_MIHH01000012.1"/>
</dbReference>